<evidence type="ECO:0000313" key="12">
    <source>
        <dbReference type="Proteomes" id="UP000216411"/>
    </source>
</evidence>
<sequence>MTKKNSFERYYKYIKPFKTNYIILLSISLILSISTLPVPLLISEIIDNAMNEQKVRSIANIGIIILAIYIVKSILQYYVNKKLAKIGNEVSLSMRSSIIKYINELPINYIERTGIGNLISLIMNDVSVVSNLLTTTMISDLINNTFVMIFIIIVLFLINWKLTLSVLIIGPFYYFISKIFNNKIRNISKKVQSQSANVIIVLTDILSNQKIIRAYNSQHKFEKKFTDTLRKLTNLHNEANALSFIVQQLTFFFVNVSPLIVFWYGIYLVTNGEISIGILVAFYQYVIQAYSPFRIFMNFNIQFQSAYGALSRIDELFNLPLEFNFEEPEIRNQIQGDVKFKDINFSYEEKYTLKNINFSIRKGEFVAIVGPSGSGKTTITNLIMRFYEPNEGNIYFNNVNSRNIHKKYLRNQIGIVTQEPYLFNATIEENILLSKPDATKEEIIGAAKMAKIHDYIENLKQGYDTIVNERGTNLSGGQKQRIALARVFLQKPKIVIFDEATSSLDSNLEKIIHETLFKLSGNSTCIVVSHRIASVSAADQILVIDKGQVVESGKHIELMNNQGLYYELYNKQIKGDR</sequence>
<gene>
    <name evidence="10" type="ORF">C8E03_102624</name>
    <name evidence="11" type="ORF">CG710_012140</name>
</gene>
<dbReference type="SMART" id="SM00382">
    <property type="entry name" value="AAA"/>
    <property type="match status" value="1"/>
</dbReference>
<evidence type="ECO:0000256" key="2">
    <source>
        <dbReference type="ARBA" id="ARBA00022692"/>
    </source>
</evidence>
<evidence type="ECO:0000256" key="1">
    <source>
        <dbReference type="ARBA" id="ARBA00004651"/>
    </source>
</evidence>
<dbReference type="SUPFAM" id="SSF52540">
    <property type="entry name" value="P-loop containing nucleoside triphosphate hydrolases"/>
    <property type="match status" value="1"/>
</dbReference>
<dbReference type="PANTHER" id="PTHR43394">
    <property type="entry name" value="ATP-DEPENDENT PERMEASE MDL1, MITOCHONDRIAL"/>
    <property type="match status" value="1"/>
</dbReference>
<dbReference type="Gene3D" id="1.20.1560.10">
    <property type="entry name" value="ABC transporter type 1, transmembrane domain"/>
    <property type="match status" value="1"/>
</dbReference>
<dbReference type="RefSeq" id="WP_094379191.1">
    <property type="nucleotide sequence ID" value="NZ_NOKA02000025.1"/>
</dbReference>
<dbReference type="InterPro" id="IPR003593">
    <property type="entry name" value="AAA+_ATPase"/>
</dbReference>
<dbReference type="AlphaFoldDB" id="A0A255I1N5"/>
<evidence type="ECO:0000313" key="10">
    <source>
        <dbReference type="EMBL" id="PXV93849.1"/>
    </source>
</evidence>
<name>A0A255I1N5_9FIRM</name>
<evidence type="ECO:0000256" key="4">
    <source>
        <dbReference type="ARBA" id="ARBA00022840"/>
    </source>
</evidence>
<dbReference type="InterPro" id="IPR017871">
    <property type="entry name" value="ABC_transporter-like_CS"/>
</dbReference>
<comment type="subcellular location">
    <subcellularLocation>
        <location evidence="1">Cell membrane</location>
        <topology evidence="1">Multi-pass membrane protein</topology>
    </subcellularLocation>
</comment>
<dbReference type="GO" id="GO:0016887">
    <property type="term" value="F:ATP hydrolysis activity"/>
    <property type="evidence" value="ECO:0007669"/>
    <property type="project" value="InterPro"/>
</dbReference>
<dbReference type="Gene3D" id="3.40.50.300">
    <property type="entry name" value="P-loop containing nucleotide triphosphate hydrolases"/>
    <property type="match status" value="1"/>
</dbReference>
<dbReference type="CDD" id="cd07346">
    <property type="entry name" value="ABC_6TM_exporters"/>
    <property type="match status" value="1"/>
</dbReference>
<dbReference type="OrthoDB" id="9771903at2"/>
<keyword evidence="12" id="KW-1185">Reference proteome</keyword>
<dbReference type="Proteomes" id="UP000216411">
    <property type="component" value="Unassembled WGS sequence"/>
</dbReference>
<evidence type="ECO:0000259" key="9">
    <source>
        <dbReference type="PROSITE" id="PS50929"/>
    </source>
</evidence>
<dbReference type="InterPro" id="IPR039421">
    <property type="entry name" value="Type_1_exporter"/>
</dbReference>
<keyword evidence="3" id="KW-0547">Nucleotide-binding</keyword>
<dbReference type="Pfam" id="PF00664">
    <property type="entry name" value="ABC_membrane"/>
    <property type="match status" value="1"/>
</dbReference>
<evidence type="ECO:0000256" key="7">
    <source>
        <dbReference type="SAM" id="Phobius"/>
    </source>
</evidence>
<dbReference type="GO" id="GO:0015421">
    <property type="term" value="F:ABC-type oligopeptide transporter activity"/>
    <property type="evidence" value="ECO:0007669"/>
    <property type="project" value="TreeGrafter"/>
</dbReference>
<keyword evidence="6 7" id="KW-0472">Membrane</keyword>
<feature type="transmembrane region" description="Helical" evidence="7">
    <location>
        <begin position="58"/>
        <end position="79"/>
    </location>
</feature>
<reference evidence="11 12" key="1">
    <citation type="journal article" date="2017" name="Genome Announc.">
        <title>Draft Genome Sequence of a Sporulating and Motile Strain of Lachnotalea glycerini Isolated from Water in Quebec City, Canada.</title>
        <authorList>
            <person name="Maheux A.F."/>
            <person name="Boudreau D.K."/>
            <person name="Berube E."/>
            <person name="Boissinot M."/>
            <person name="Raymond F."/>
            <person name="Brodeur S."/>
            <person name="Corbeil J."/>
            <person name="Isabel S."/>
            <person name="Omar R.F."/>
            <person name="Bergeron M.G."/>
        </authorList>
    </citation>
    <scope>NUCLEOTIDE SEQUENCE [LARGE SCALE GENOMIC DNA]</scope>
    <source>
        <strain evidence="11 12">CCRI-19302</strain>
    </source>
</reference>
<feature type="domain" description="ABC transporter" evidence="8">
    <location>
        <begin position="338"/>
        <end position="571"/>
    </location>
</feature>
<dbReference type="PROSITE" id="PS50929">
    <property type="entry name" value="ABC_TM1F"/>
    <property type="match status" value="1"/>
</dbReference>
<evidence type="ECO:0000259" key="8">
    <source>
        <dbReference type="PROSITE" id="PS50893"/>
    </source>
</evidence>
<keyword evidence="2 7" id="KW-0812">Transmembrane</keyword>
<dbReference type="GO" id="GO:0005886">
    <property type="term" value="C:plasma membrane"/>
    <property type="evidence" value="ECO:0007669"/>
    <property type="project" value="UniProtKB-SubCell"/>
</dbReference>
<organism evidence="11 12">
    <name type="scientific">Lachnotalea glycerini</name>
    <dbReference type="NCBI Taxonomy" id="1763509"/>
    <lineage>
        <taxon>Bacteria</taxon>
        <taxon>Bacillati</taxon>
        <taxon>Bacillota</taxon>
        <taxon>Clostridia</taxon>
        <taxon>Lachnospirales</taxon>
        <taxon>Lachnospiraceae</taxon>
        <taxon>Lachnotalea</taxon>
    </lineage>
</organism>
<feature type="transmembrane region" description="Helical" evidence="7">
    <location>
        <begin position="249"/>
        <end position="268"/>
    </location>
</feature>
<evidence type="ECO:0000256" key="3">
    <source>
        <dbReference type="ARBA" id="ARBA00022741"/>
    </source>
</evidence>
<feature type="transmembrane region" description="Helical" evidence="7">
    <location>
        <begin position="141"/>
        <end position="158"/>
    </location>
</feature>
<evidence type="ECO:0000256" key="6">
    <source>
        <dbReference type="ARBA" id="ARBA00023136"/>
    </source>
</evidence>
<evidence type="ECO:0000256" key="5">
    <source>
        <dbReference type="ARBA" id="ARBA00022989"/>
    </source>
</evidence>
<feature type="transmembrane region" description="Helical" evidence="7">
    <location>
        <begin position="21"/>
        <end position="46"/>
    </location>
</feature>
<dbReference type="InterPro" id="IPR011527">
    <property type="entry name" value="ABC1_TM_dom"/>
</dbReference>
<evidence type="ECO:0000313" key="11">
    <source>
        <dbReference type="EMBL" id="RDY30912.1"/>
    </source>
</evidence>
<evidence type="ECO:0000313" key="13">
    <source>
        <dbReference type="Proteomes" id="UP000247523"/>
    </source>
</evidence>
<dbReference type="InterPro" id="IPR027417">
    <property type="entry name" value="P-loop_NTPase"/>
</dbReference>
<dbReference type="GO" id="GO:0005524">
    <property type="term" value="F:ATP binding"/>
    <property type="evidence" value="ECO:0007669"/>
    <property type="project" value="UniProtKB-KW"/>
</dbReference>
<feature type="transmembrane region" description="Helical" evidence="7">
    <location>
        <begin position="274"/>
        <end position="293"/>
    </location>
</feature>
<keyword evidence="4 11" id="KW-0067">ATP-binding</keyword>
<dbReference type="Proteomes" id="UP000247523">
    <property type="component" value="Unassembled WGS sequence"/>
</dbReference>
<dbReference type="SUPFAM" id="SSF90123">
    <property type="entry name" value="ABC transporter transmembrane region"/>
    <property type="match status" value="1"/>
</dbReference>
<feature type="domain" description="ABC transmembrane type-1" evidence="9">
    <location>
        <begin position="22"/>
        <end position="305"/>
    </location>
</feature>
<dbReference type="InterPro" id="IPR036640">
    <property type="entry name" value="ABC1_TM_sf"/>
</dbReference>
<proteinExistence type="predicted"/>
<dbReference type="FunFam" id="3.40.50.300:FF:000218">
    <property type="entry name" value="Multidrug ABC transporter ATP-binding protein"/>
    <property type="match status" value="1"/>
</dbReference>
<comment type="caution">
    <text evidence="11">The sequence shown here is derived from an EMBL/GenBank/DDBJ whole genome shotgun (WGS) entry which is preliminary data.</text>
</comment>
<dbReference type="EMBL" id="NOKA02000025">
    <property type="protein sequence ID" value="RDY30912.1"/>
    <property type="molecule type" value="Genomic_DNA"/>
</dbReference>
<dbReference type="Pfam" id="PF00005">
    <property type="entry name" value="ABC_tran"/>
    <property type="match status" value="1"/>
</dbReference>
<reference evidence="10 13" key="2">
    <citation type="submission" date="2018-05" db="EMBL/GenBank/DDBJ databases">
        <title>Genomic Encyclopedia of Type Strains, Phase IV (KMG-IV): sequencing the most valuable type-strain genomes for metagenomic binning, comparative biology and taxonomic classification.</title>
        <authorList>
            <person name="Goeker M."/>
        </authorList>
    </citation>
    <scope>NUCLEOTIDE SEQUENCE [LARGE SCALE GENOMIC DNA]</scope>
    <source>
        <strain evidence="10 13">DSM 28816</strain>
    </source>
</reference>
<dbReference type="InterPro" id="IPR003439">
    <property type="entry name" value="ABC_transporter-like_ATP-bd"/>
</dbReference>
<protein>
    <submittedName>
        <fullName evidence="11">ABC transporter ATP-binding protein</fullName>
    </submittedName>
    <submittedName>
        <fullName evidence="10">ATP-binding cassette subfamily B protein</fullName>
    </submittedName>
</protein>
<dbReference type="PANTHER" id="PTHR43394:SF1">
    <property type="entry name" value="ATP-BINDING CASSETTE SUB-FAMILY B MEMBER 10, MITOCHONDRIAL"/>
    <property type="match status" value="1"/>
</dbReference>
<dbReference type="PROSITE" id="PS00211">
    <property type="entry name" value="ABC_TRANSPORTER_1"/>
    <property type="match status" value="1"/>
</dbReference>
<dbReference type="PROSITE" id="PS50893">
    <property type="entry name" value="ABC_TRANSPORTER_2"/>
    <property type="match status" value="1"/>
</dbReference>
<accession>A0A255I1N5</accession>
<reference evidence="11" key="3">
    <citation type="submission" date="2018-07" db="EMBL/GenBank/DDBJ databases">
        <authorList>
            <person name="Quirk P.G."/>
            <person name="Krulwich T.A."/>
        </authorList>
    </citation>
    <scope>NUCLEOTIDE SEQUENCE</scope>
    <source>
        <strain evidence="11">CCRI-19302</strain>
    </source>
</reference>
<keyword evidence="5 7" id="KW-1133">Transmembrane helix</keyword>
<dbReference type="EMBL" id="QICS01000002">
    <property type="protein sequence ID" value="PXV93849.1"/>
    <property type="molecule type" value="Genomic_DNA"/>
</dbReference>